<sequence length="199" mass="20884" precursor="true">MCPHPHFGRPFCCSILLFFLVRAVPALGQASASLALASPAAGTVASDVSRASPGSTAAGSRVYIADTRVRRAAESALQIASTQAATRRCQRVLSEFVDGGQPPLTARLNALKLPLQEYVRTVVFVDGGSLPACRKSVLAVTMPGSRVVHLCGAAFADVAGHSPVEAGVLVMHEVLHTLGLGESPPSPAYISRRVRELCW</sequence>
<protein>
    <submittedName>
        <fullName evidence="2">Uncharacterized protein</fullName>
    </submittedName>
</protein>
<dbReference type="AlphaFoldDB" id="A0A143PIN2"/>
<keyword evidence="3" id="KW-1185">Reference proteome</keyword>
<dbReference type="KEGG" id="abac:LuPra_00813"/>
<keyword evidence="1" id="KW-0732">Signal</keyword>
<evidence type="ECO:0000256" key="1">
    <source>
        <dbReference type="SAM" id="SignalP"/>
    </source>
</evidence>
<feature type="signal peptide" evidence="1">
    <location>
        <begin position="1"/>
        <end position="28"/>
    </location>
</feature>
<proteinExistence type="predicted"/>
<evidence type="ECO:0000313" key="2">
    <source>
        <dbReference type="EMBL" id="AMY07639.1"/>
    </source>
</evidence>
<feature type="chain" id="PRO_5007511407" evidence="1">
    <location>
        <begin position="29"/>
        <end position="199"/>
    </location>
</feature>
<evidence type="ECO:0000313" key="3">
    <source>
        <dbReference type="Proteomes" id="UP000076079"/>
    </source>
</evidence>
<organism evidence="2 3">
    <name type="scientific">Luteitalea pratensis</name>
    <dbReference type="NCBI Taxonomy" id="1855912"/>
    <lineage>
        <taxon>Bacteria</taxon>
        <taxon>Pseudomonadati</taxon>
        <taxon>Acidobacteriota</taxon>
        <taxon>Vicinamibacteria</taxon>
        <taxon>Vicinamibacterales</taxon>
        <taxon>Vicinamibacteraceae</taxon>
        <taxon>Luteitalea</taxon>
    </lineage>
</organism>
<dbReference type="Proteomes" id="UP000076079">
    <property type="component" value="Chromosome"/>
</dbReference>
<reference evidence="2 3" key="1">
    <citation type="journal article" date="2016" name="Genome Announc.">
        <title>First Complete Genome Sequence of a Subdivision 6 Acidobacterium Strain.</title>
        <authorList>
            <person name="Huang S."/>
            <person name="Vieira S."/>
            <person name="Bunk B."/>
            <person name="Riedel T."/>
            <person name="Sproer C."/>
            <person name="Overmann J."/>
        </authorList>
    </citation>
    <scope>NUCLEOTIDE SEQUENCE [LARGE SCALE GENOMIC DNA]</scope>
    <source>
        <strain evidence="3">DSM 100886 HEG_-6_39</strain>
    </source>
</reference>
<reference evidence="3" key="2">
    <citation type="submission" date="2016-04" db="EMBL/GenBank/DDBJ databases">
        <title>First Complete Genome Sequence of a Subdivision 6 Acidobacterium.</title>
        <authorList>
            <person name="Huang S."/>
            <person name="Vieira S."/>
            <person name="Bunk B."/>
            <person name="Riedel T."/>
            <person name="Sproeer C."/>
            <person name="Overmann J."/>
        </authorList>
    </citation>
    <scope>NUCLEOTIDE SEQUENCE [LARGE SCALE GENOMIC DNA]</scope>
    <source>
        <strain evidence="3">DSM 100886 HEG_-6_39</strain>
    </source>
</reference>
<name>A0A143PIN2_LUTPR</name>
<gene>
    <name evidence="2" type="ORF">LuPra_00813</name>
</gene>
<dbReference type="EMBL" id="CP015136">
    <property type="protein sequence ID" value="AMY07639.1"/>
    <property type="molecule type" value="Genomic_DNA"/>
</dbReference>
<accession>A0A143PIN2</accession>
<dbReference type="RefSeq" id="WP_157898713.1">
    <property type="nucleotide sequence ID" value="NZ_CP015136.1"/>
</dbReference>